<feature type="transmembrane region" description="Helical" evidence="2">
    <location>
        <begin position="215"/>
        <end position="235"/>
    </location>
</feature>
<organism evidence="4 5">
    <name type="scientific">Cadophora malorum</name>
    <dbReference type="NCBI Taxonomy" id="108018"/>
    <lineage>
        <taxon>Eukaryota</taxon>
        <taxon>Fungi</taxon>
        <taxon>Dikarya</taxon>
        <taxon>Ascomycota</taxon>
        <taxon>Pezizomycotina</taxon>
        <taxon>Leotiomycetes</taxon>
        <taxon>Helotiales</taxon>
        <taxon>Ploettnerulaceae</taxon>
        <taxon>Cadophora</taxon>
    </lineage>
</organism>
<comment type="caution">
    <text evidence="4">The sequence shown here is derived from an EMBL/GenBank/DDBJ whole genome shotgun (WGS) entry which is preliminary data.</text>
</comment>
<feature type="transmembrane region" description="Helical" evidence="2">
    <location>
        <begin position="31"/>
        <end position="53"/>
    </location>
</feature>
<feature type="region of interest" description="Disordered" evidence="1">
    <location>
        <begin position="246"/>
        <end position="265"/>
    </location>
</feature>
<evidence type="ECO:0000256" key="2">
    <source>
        <dbReference type="SAM" id="Phobius"/>
    </source>
</evidence>
<keyword evidence="2" id="KW-0812">Transmembrane</keyword>
<dbReference type="PANTHER" id="PTHR42109:SF3">
    <property type="entry name" value="INTEGRAL MEMBRANE PROTEIN (AFU_ORTHOLOGUE AFUA_5G00100)"/>
    <property type="match status" value="1"/>
</dbReference>
<feature type="transmembrane region" description="Helical" evidence="2">
    <location>
        <begin position="6"/>
        <end position="24"/>
    </location>
</feature>
<protein>
    <recommendedName>
        <fullName evidence="3">DUF7702 domain-containing protein</fullName>
    </recommendedName>
</protein>
<evidence type="ECO:0000259" key="3">
    <source>
        <dbReference type="Pfam" id="PF24800"/>
    </source>
</evidence>
<dbReference type="Proteomes" id="UP000664132">
    <property type="component" value="Unassembled WGS sequence"/>
</dbReference>
<keyword evidence="2" id="KW-1133">Transmembrane helix</keyword>
<evidence type="ECO:0000313" key="4">
    <source>
        <dbReference type="EMBL" id="KAG4415102.1"/>
    </source>
</evidence>
<evidence type="ECO:0000256" key="1">
    <source>
        <dbReference type="SAM" id="MobiDB-lite"/>
    </source>
</evidence>
<feature type="transmembrane region" description="Helical" evidence="2">
    <location>
        <begin position="59"/>
        <end position="83"/>
    </location>
</feature>
<evidence type="ECO:0000313" key="5">
    <source>
        <dbReference type="Proteomes" id="UP000664132"/>
    </source>
</evidence>
<dbReference type="EMBL" id="JAFJYH010000236">
    <property type="protein sequence ID" value="KAG4415102.1"/>
    <property type="molecule type" value="Genomic_DNA"/>
</dbReference>
<dbReference type="OrthoDB" id="2560628at2759"/>
<feature type="transmembrane region" description="Helical" evidence="2">
    <location>
        <begin position="95"/>
        <end position="121"/>
    </location>
</feature>
<accession>A0A8H7T8K7</accession>
<reference evidence="4" key="1">
    <citation type="submission" date="2021-02" db="EMBL/GenBank/DDBJ databases">
        <title>Genome sequence Cadophora malorum strain M34.</title>
        <authorList>
            <person name="Stefanovic E."/>
            <person name="Vu D."/>
            <person name="Scully C."/>
            <person name="Dijksterhuis J."/>
            <person name="Roader J."/>
            <person name="Houbraken J."/>
        </authorList>
    </citation>
    <scope>NUCLEOTIDE SEQUENCE</scope>
    <source>
        <strain evidence="4">M34</strain>
    </source>
</reference>
<feature type="transmembrane region" description="Helical" evidence="2">
    <location>
        <begin position="133"/>
        <end position="155"/>
    </location>
</feature>
<feature type="domain" description="DUF7702" evidence="3">
    <location>
        <begin position="3"/>
        <end position="237"/>
    </location>
</feature>
<dbReference type="PANTHER" id="PTHR42109">
    <property type="entry name" value="UNPLACED GENOMIC SCAFFOLD UM_SCAF_CONTIG_1.265, WHOLE GENOME SHOTGUN SEQUENCE"/>
    <property type="match status" value="1"/>
</dbReference>
<name>A0A8H7T8K7_9HELO</name>
<keyword evidence="2" id="KW-0472">Membrane</keyword>
<dbReference type="Pfam" id="PF24800">
    <property type="entry name" value="DUF7702"/>
    <property type="match status" value="1"/>
</dbReference>
<sequence>MAGIDVASLVIYGILTIPLLYILARHGWPGFLGWIFLFAFCSLRIIGGAMALINGSESSSTAIISNMGLSPLLLAMVGILHEARHCRAPKLSNKIEWLLVIIIHLIITAGLALVASGASSFGAKDGKDMKDEIFVKTGVVILVTAWLLIAAGTLVSFLPSQYNRHAPAFIDGSKLLYAVLFSLPFVSIRLIYNVVSIFSPTKDLSPVSGSLGLKIGLSFLMELITVVAFTLVGLATHRIRRQVEPNKHTRMRSLGASQREVETGK</sequence>
<gene>
    <name evidence="4" type="ORF">IFR04_011781</name>
</gene>
<dbReference type="InterPro" id="IPR056119">
    <property type="entry name" value="DUF7702"/>
</dbReference>
<feature type="transmembrane region" description="Helical" evidence="2">
    <location>
        <begin position="175"/>
        <end position="195"/>
    </location>
</feature>
<proteinExistence type="predicted"/>
<keyword evidence="5" id="KW-1185">Reference proteome</keyword>
<dbReference type="AlphaFoldDB" id="A0A8H7T8K7"/>